<protein>
    <submittedName>
        <fullName evidence="4">Hornerin isoform X1</fullName>
    </submittedName>
</protein>
<feature type="region of interest" description="Disordered" evidence="1">
    <location>
        <begin position="220"/>
        <end position="260"/>
    </location>
</feature>
<reference evidence="4" key="1">
    <citation type="submission" date="2025-08" db="UniProtKB">
        <authorList>
            <consortium name="RefSeq"/>
        </authorList>
    </citation>
    <scope>IDENTIFICATION</scope>
    <source>
        <strain evidence="4">15112-1751.03</strain>
        <tissue evidence="4">Whole Adult</tissue>
    </source>
</reference>
<evidence type="ECO:0000256" key="1">
    <source>
        <dbReference type="SAM" id="MobiDB-lite"/>
    </source>
</evidence>
<keyword evidence="3" id="KW-1185">Reference proteome</keyword>
<feature type="compositionally biased region" description="Low complexity" evidence="1">
    <location>
        <begin position="246"/>
        <end position="255"/>
    </location>
</feature>
<feature type="chain" id="PRO_5039601113" evidence="2">
    <location>
        <begin position="19"/>
        <end position="427"/>
    </location>
</feature>
<feature type="region of interest" description="Disordered" evidence="1">
    <location>
        <begin position="287"/>
        <end position="427"/>
    </location>
</feature>
<accession>A0A9C6W5J2</accession>
<dbReference type="Proteomes" id="UP000515160">
    <property type="component" value="Chromosome 3"/>
</dbReference>
<dbReference type="GeneID" id="117569731"/>
<name>A0A9C6W5J2_DROAB</name>
<sequence length="427" mass="46531">MHIFIQLLLCLAVVSVQGSGLGPEARSASPKDVKSLSAPVGVLDSVLRGKSRQSRCVRCYEDRYYSSGSDRYGGYSSRSGDDPRSASWYYSYDRYDDRGAGRDRDYDRYYGRDDRYAPRTYDRYEGRGYDDYYRRGSYDRGSGYGGGYGGYAAYDSRDRYYGDRYSDNSRDRYYDRSRTAYNSYDKYDPYDRYYSRYDFRNYRPWDETYRGQSGFDNSGRGYYFAGDDDDSRSGSHPFYDRERAQSHSSPASPASPCGPLISNCPYGDRGTKVSSSAIGSDGYRGGHTSVMAGDKPLSQGGWTYLGDQDKQSSRGGSNGNGGSGSGSNGAAGVAGSGVASGVGGGRDRERDAQSSSYGGRPRPLGGSYLFDRDSNAVPESQSDAANPNGDGPGGDGGGHKMPAAAAQTAPAPNESQLNDNVKDKATK</sequence>
<proteinExistence type="predicted"/>
<evidence type="ECO:0000313" key="4">
    <source>
        <dbReference type="RefSeq" id="XP_051860111.1"/>
    </source>
</evidence>
<gene>
    <name evidence="4" type="primary">LOC117569731</name>
</gene>
<feature type="compositionally biased region" description="Gly residues" evidence="1">
    <location>
        <begin position="316"/>
        <end position="344"/>
    </location>
</feature>
<dbReference type="AlphaFoldDB" id="A0A9C6W5J2"/>
<dbReference type="OrthoDB" id="8070010at2759"/>
<feature type="signal peptide" evidence="2">
    <location>
        <begin position="1"/>
        <end position="18"/>
    </location>
</feature>
<evidence type="ECO:0000256" key="2">
    <source>
        <dbReference type="SAM" id="SignalP"/>
    </source>
</evidence>
<keyword evidence="2" id="KW-0732">Signal</keyword>
<evidence type="ECO:0000313" key="3">
    <source>
        <dbReference type="Proteomes" id="UP000515160"/>
    </source>
</evidence>
<organism evidence="3 4">
    <name type="scientific">Drosophila albomicans</name>
    <name type="common">Fruit fly</name>
    <dbReference type="NCBI Taxonomy" id="7291"/>
    <lineage>
        <taxon>Eukaryota</taxon>
        <taxon>Metazoa</taxon>
        <taxon>Ecdysozoa</taxon>
        <taxon>Arthropoda</taxon>
        <taxon>Hexapoda</taxon>
        <taxon>Insecta</taxon>
        <taxon>Pterygota</taxon>
        <taxon>Neoptera</taxon>
        <taxon>Endopterygota</taxon>
        <taxon>Diptera</taxon>
        <taxon>Brachycera</taxon>
        <taxon>Muscomorpha</taxon>
        <taxon>Ephydroidea</taxon>
        <taxon>Drosophilidae</taxon>
        <taxon>Drosophila</taxon>
    </lineage>
</organism>
<dbReference type="RefSeq" id="XP_051860111.1">
    <property type="nucleotide sequence ID" value="XM_052004151.1"/>
</dbReference>
<feature type="compositionally biased region" description="Low complexity" evidence="1">
    <location>
        <begin position="402"/>
        <end position="412"/>
    </location>
</feature>